<proteinExistence type="predicted"/>
<keyword evidence="1" id="KW-1133">Transmembrane helix</keyword>
<dbReference type="Proteomes" id="UP000324233">
    <property type="component" value="Chromosome"/>
</dbReference>
<evidence type="ECO:0000313" key="2">
    <source>
        <dbReference type="EMBL" id="QEH35423.1"/>
    </source>
</evidence>
<keyword evidence="1" id="KW-0472">Membrane</keyword>
<feature type="transmembrane region" description="Helical" evidence="1">
    <location>
        <begin position="64"/>
        <end position="88"/>
    </location>
</feature>
<reference evidence="2 3" key="1">
    <citation type="submission" date="2019-08" db="EMBL/GenBank/DDBJ databases">
        <title>Deep-cultivation of Planctomycetes and their phenomic and genomic characterization uncovers novel biology.</title>
        <authorList>
            <person name="Wiegand S."/>
            <person name="Jogler M."/>
            <person name="Boedeker C."/>
            <person name="Pinto D."/>
            <person name="Vollmers J."/>
            <person name="Rivas-Marin E."/>
            <person name="Kohn T."/>
            <person name="Peeters S.H."/>
            <person name="Heuer A."/>
            <person name="Rast P."/>
            <person name="Oberbeckmann S."/>
            <person name="Bunk B."/>
            <person name="Jeske O."/>
            <person name="Meyerdierks A."/>
            <person name="Storesund J.E."/>
            <person name="Kallscheuer N."/>
            <person name="Luecker S."/>
            <person name="Lage O.M."/>
            <person name="Pohl T."/>
            <person name="Merkel B.J."/>
            <person name="Hornburger P."/>
            <person name="Mueller R.-W."/>
            <person name="Bruemmer F."/>
            <person name="Labrenz M."/>
            <person name="Spormann A.M."/>
            <person name="Op den Camp H."/>
            <person name="Overmann J."/>
            <person name="Amann R."/>
            <person name="Jetten M.S.M."/>
            <person name="Mascher T."/>
            <person name="Medema M.H."/>
            <person name="Devos D.P."/>
            <person name="Kaster A.-K."/>
            <person name="Ovreas L."/>
            <person name="Rohde M."/>
            <person name="Galperin M.Y."/>
            <person name="Jogler C."/>
        </authorList>
    </citation>
    <scope>NUCLEOTIDE SEQUENCE [LARGE SCALE GENOMIC DNA]</scope>
    <source>
        <strain evidence="2 3">OJF2</strain>
    </source>
</reference>
<accession>A0A5B9W486</accession>
<evidence type="ECO:0000256" key="1">
    <source>
        <dbReference type="SAM" id="Phobius"/>
    </source>
</evidence>
<dbReference type="EMBL" id="CP042997">
    <property type="protein sequence ID" value="QEH35423.1"/>
    <property type="molecule type" value="Genomic_DNA"/>
</dbReference>
<dbReference type="RefSeq" id="WP_148595229.1">
    <property type="nucleotide sequence ID" value="NZ_CP042997.1"/>
</dbReference>
<sequence>MILFNPKSIPILAVAIGVAIGLSKAAGLSGEGPATILAGAASLAADLAWRWRWGGRDWFASEAGGAIFEIPVWAFGVFWMILGVFFMVHGKG</sequence>
<organism evidence="2 3">
    <name type="scientific">Aquisphaera giovannonii</name>
    <dbReference type="NCBI Taxonomy" id="406548"/>
    <lineage>
        <taxon>Bacteria</taxon>
        <taxon>Pseudomonadati</taxon>
        <taxon>Planctomycetota</taxon>
        <taxon>Planctomycetia</taxon>
        <taxon>Isosphaerales</taxon>
        <taxon>Isosphaeraceae</taxon>
        <taxon>Aquisphaera</taxon>
    </lineage>
</organism>
<protein>
    <submittedName>
        <fullName evidence="2">Uncharacterized protein</fullName>
    </submittedName>
</protein>
<keyword evidence="1" id="KW-0812">Transmembrane</keyword>
<keyword evidence="3" id="KW-1185">Reference proteome</keyword>
<dbReference type="KEGG" id="agv:OJF2_39750"/>
<dbReference type="AlphaFoldDB" id="A0A5B9W486"/>
<evidence type="ECO:0000313" key="3">
    <source>
        <dbReference type="Proteomes" id="UP000324233"/>
    </source>
</evidence>
<gene>
    <name evidence="2" type="ORF">OJF2_39750</name>
</gene>
<name>A0A5B9W486_9BACT</name>